<protein>
    <submittedName>
        <fullName evidence="14">Acetyl-CoA acetyltransferase</fullName>
    </submittedName>
</protein>
<feature type="active site" description="Acyl-thioester intermediate" evidence="10">
    <location>
        <position position="92"/>
    </location>
</feature>
<dbReference type="PIRSF" id="PIRSF000429">
    <property type="entry name" value="Ac-CoA_Ac_transf"/>
    <property type="match status" value="1"/>
</dbReference>
<evidence type="ECO:0000256" key="3">
    <source>
        <dbReference type="ARBA" id="ARBA00022679"/>
    </source>
</evidence>
<keyword evidence="7" id="KW-0576">Peroxisome</keyword>
<evidence type="ECO:0000256" key="6">
    <source>
        <dbReference type="ARBA" id="ARBA00023098"/>
    </source>
</evidence>
<dbReference type="SUPFAM" id="SSF53901">
    <property type="entry name" value="Thiolase-like"/>
    <property type="match status" value="2"/>
</dbReference>
<evidence type="ECO:0000256" key="10">
    <source>
        <dbReference type="PIRSR" id="PIRSR000429-1"/>
    </source>
</evidence>
<dbReference type="GO" id="GO:0010124">
    <property type="term" value="P:phenylacetate catabolic process"/>
    <property type="evidence" value="ECO:0007669"/>
    <property type="project" value="TreeGrafter"/>
</dbReference>
<evidence type="ECO:0000256" key="7">
    <source>
        <dbReference type="ARBA" id="ARBA00023140"/>
    </source>
</evidence>
<dbReference type="Proteomes" id="UP000218731">
    <property type="component" value="Chromosome 1"/>
</dbReference>
<gene>
    <name evidence="14" type="ORF">KF715C_ch27210</name>
</gene>
<evidence type="ECO:0000256" key="9">
    <source>
        <dbReference type="ARBA" id="ARBA00048527"/>
    </source>
</evidence>
<dbReference type="GO" id="GO:0006635">
    <property type="term" value="P:fatty acid beta-oxidation"/>
    <property type="evidence" value="ECO:0007669"/>
    <property type="project" value="TreeGrafter"/>
</dbReference>
<organism evidence="14 15">
    <name type="scientific">Pseudomonas putida</name>
    <name type="common">Arthrobacter siderocapsulatus</name>
    <dbReference type="NCBI Taxonomy" id="303"/>
    <lineage>
        <taxon>Bacteria</taxon>
        <taxon>Pseudomonadati</taxon>
        <taxon>Pseudomonadota</taxon>
        <taxon>Gammaproteobacteria</taxon>
        <taxon>Pseudomonadales</taxon>
        <taxon>Pseudomonadaceae</taxon>
        <taxon>Pseudomonas</taxon>
    </lineage>
</organism>
<proteinExistence type="inferred from homology"/>
<dbReference type="GO" id="GO:0033812">
    <property type="term" value="F:3-oxoadipyl-CoA thiolase activity"/>
    <property type="evidence" value="ECO:0007669"/>
    <property type="project" value="UniProtKB-EC"/>
</dbReference>
<evidence type="ECO:0000256" key="2">
    <source>
        <dbReference type="ARBA" id="ARBA00010982"/>
    </source>
</evidence>
<feature type="active site" description="Proton acceptor" evidence="10">
    <location>
        <position position="388"/>
    </location>
</feature>
<dbReference type="InterPro" id="IPR020617">
    <property type="entry name" value="Thiolase_C"/>
</dbReference>
<dbReference type="RefSeq" id="WP_016486858.1">
    <property type="nucleotide sequence ID" value="NZ_AP015029.1"/>
</dbReference>
<dbReference type="PANTHER" id="PTHR43853">
    <property type="entry name" value="3-KETOACYL-COA THIOLASE, PEROXISOMAL"/>
    <property type="match status" value="1"/>
</dbReference>
<reference evidence="14 15" key="1">
    <citation type="submission" date="2015-11" db="EMBL/GenBank/DDBJ databases">
        <title>Complete genome sequencing of a biphenyl-degrading bacterium, Pseudomonas putida KF715 (=NBRC110667).</title>
        <authorList>
            <person name="Suenaga H."/>
            <person name="Fujihara N."/>
            <person name="Watanabe T."/>
            <person name="Hirose J."/>
            <person name="Kimura N."/>
            <person name="Yamazoe A."/>
            <person name="Hosoyama A."/>
            <person name="Shimodaira J."/>
            <person name="Furukawa K."/>
        </authorList>
    </citation>
    <scope>NUCLEOTIDE SEQUENCE [LARGE SCALE GENOMIC DNA]</scope>
    <source>
        <strain evidence="14 15">KF715</strain>
    </source>
</reference>
<dbReference type="InterPro" id="IPR020613">
    <property type="entry name" value="Thiolase_CS"/>
</dbReference>
<evidence type="ECO:0000259" key="13">
    <source>
        <dbReference type="Pfam" id="PF02803"/>
    </source>
</evidence>
<keyword evidence="8 11" id="KW-0012">Acyltransferase</keyword>
<evidence type="ECO:0000256" key="5">
    <source>
        <dbReference type="ARBA" id="ARBA00022946"/>
    </source>
</evidence>
<keyword evidence="6" id="KW-0443">Lipid metabolism</keyword>
<dbReference type="PROSITE" id="PS00737">
    <property type="entry name" value="THIOLASE_2"/>
    <property type="match status" value="1"/>
</dbReference>
<feature type="active site" description="Proton acceptor" evidence="10">
    <location>
        <position position="358"/>
    </location>
</feature>
<dbReference type="EMBL" id="AP015029">
    <property type="protein sequence ID" value="BAW23294.1"/>
    <property type="molecule type" value="Genomic_DNA"/>
</dbReference>
<dbReference type="Pfam" id="PF00108">
    <property type="entry name" value="Thiolase_N"/>
    <property type="match status" value="1"/>
</dbReference>
<evidence type="ECO:0000313" key="14">
    <source>
        <dbReference type="EMBL" id="BAW23294.1"/>
    </source>
</evidence>
<evidence type="ECO:0000256" key="11">
    <source>
        <dbReference type="RuleBase" id="RU003557"/>
    </source>
</evidence>
<dbReference type="InterPro" id="IPR020616">
    <property type="entry name" value="Thiolase_N"/>
</dbReference>
<evidence type="ECO:0000256" key="8">
    <source>
        <dbReference type="ARBA" id="ARBA00023315"/>
    </source>
</evidence>
<dbReference type="AlphaFoldDB" id="A0A1L7NCW3"/>
<evidence type="ECO:0000256" key="4">
    <source>
        <dbReference type="ARBA" id="ARBA00022832"/>
    </source>
</evidence>
<dbReference type="GO" id="GO:0005737">
    <property type="term" value="C:cytoplasm"/>
    <property type="evidence" value="ECO:0007669"/>
    <property type="project" value="UniProtKB-ARBA"/>
</dbReference>
<comment type="catalytic activity">
    <reaction evidence="9">
        <text>succinyl-CoA + acetyl-CoA = 3-oxoadipyl-CoA + CoA</text>
        <dbReference type="Rhea" id="RHEA:19481"/>
        <dbReference type="ChEBI" id="CHEBI:57287"/>
        <dbReference type="ChEBI" id="CHEBI:57288"/>
        <dbReference type="ChEBI" id="CHEBI:57292"/>
        <dbReference type="ChEBI" id="CHEBI:57348"/>
        <dbReference type="EC" id="2.3.1.174"/>
    </reaction>
</comment>
<dbReference type="NCBIfam" id="TIGR01930">
    <property type="entry name" value="AcCoA-C-Actrans"/>
    <property type="match status" value="1"/>
</dbReference>
<keyword evidence="4" id="KW-0276">Fatty acid metabolism</keyword>
<keyword evidence="5" id="KW-0809">Transit peptide</keyword>
<dbReference type="InterPro" id="IPR016039">
    <property type="entry name" value="Thiolase-like"/>
</dbReference>
<feature type="domain" description="Thiolase C-terminal" evidence="13">
    <location>
        <begin position="279"/>
        <end position="400"/>
    </location>
</feature>
<dbReference type="Gene3D" id="3.40.47.10">
    <property type="match status" value="1"/>
</dbReference>
<dbReference type="FunFam" id="3.40.47.10:FF:000010">
    <property type="entry name" value="Acetyl-CoA acetyltransferase (Thiolase)"/>
    <property type="match status" value="1"/>
</dbReference>
<dbReference type="PANTHER" id="PTHR43853:SF8">
    <property type="entry name" value="3-KETOACYL-COA THIOLASE, PEROXISOMAL"/>
    <property type="match status" value="1"/>
</dbReference>
<dbReference type="InterPro" id="IPR050215">
    <property type="entry name" value="Thiolase-like_sf_Thiolase"/>
</dbReference>
<evidence type="ECO:0000256" key="1">
    <source>
        <dbReference type="ARBA" id="ARBA00004275"/>
    </source>
</evidence>
<dbReference type="InterPro" id="IPR002155">
    <property type="entry name" value="Thiolase"/>
</dbReference>
<comment type="similarity">
    <text evidence="2 11">Belongs to the thiolase-like superfamily. Thiolase family.</text>
</comment>
<keyword evidence="3 11" id="KW-0808">Transferase</keyword>
<accession>A0A1L7NCW3</accession>
<name>A0A1L7NCW3_PSEPU</name>
<dbReference type="Pfam" id="PF02803">
    <property type="entry name" value="Thiolase_C"/>
    <property type="match status" value="1"/>
</dbReference>
<dbReference type="CDD" id="cd00751">
    <property type="entry name" value="thiolase"/>
    <property type="match status" value="1"/>
</dbReference>
<comment type="subcellular location">
    <subcellularLocation>
        <location evidence="1">Peroxisome</location>
    </subcellularLocation>
</comment>
<feature type="domain" description="Thiolase N-terminal" evidence="12">
    <location>
        <begin position="6"/>
        <end position="271"/>
    </location>
</feature>
<sequence>MDKQDVVIVATARTALSKSFRGSFNDTEAPVLGGHVVRAVVERAGIEPGAVDDVIMGAAVQQGTQGYNIGRLCAYTGGLPDSVPGMALDRMCASGLISIGMAAKNILLGEMSIAIGGGVESLSLTQNKHKNTYRNQSEAVLACMPSAYIPMIETAEIVARRYGISRAAQDDYSLQSQQRTAVAQRDGLFDEEIVPLQVRKLRFDKEGQPDGHEQVVADRDECNRPSTRFEDLAALKPVWKNGQWVEQGEFITAGNASQFSDGASASLLMSRAEAARRGLKPLGTYRGIAVAGCAPEEMGIGPVLAVPKLLKRFGLSVAEIGLWEINEAFACQVLHCRDALGISAERLNVNGGAISIGHPFGMSGARMVGHGLLEGRRRGVRYVVVAMCIGGGMGAAGLFELD</sequence>
<evidence type="ECO:0000259" key="12">
    <source>
        <dbReference type="Pfam" id="PF00108"/>
    </source>
</evidence>
<evidence type="ECO:0000313" key="15">
    <source>
        <dbReference type="Proteomes" id="UP000218731"/>
    </source>
</evidence>